<name>A0A8T7M3Y7_9CHLR</name>
<evidence type="ECO:0000256" key="15">
    <source>
        <dbReference type="ARBA" id="ARBA00043078"/>
    </source>
</evidence>
<evidence type="ECO:0000256" key="7">
    <source>
        <dbReference type="ARBA" id="ARBA00022801"/>
    </source>
</evidence>
<dbReference type="GO" id="GO:0004553">
    <property type="term" value="F:hydrolase activity, hydrolyzing O-glycosyl compounds"/>
    <property type="evidence" value="ECO:0007669"/>
    <property type="project" value="InterPro"/>
</dbReference>
<geneLocation type="plasmid" evidence="18 20">
    <name>unnamed1</name>
</geneLocation>
<dbReference type="PROSITE" id="PS00587">
    <property type="entry name" value="GLYCOSYL_HYDROL_F17"/>
    <property type="match status" value="1"/>
</dbReference>
<keyword evidence="11" id="KW-0961">Cell wall biogenesis/degradation</keyword>
<dbReference type="GO" id="GO:0000272">
    <property type="term" value="P:polysaccharide catabolic process"/>
    <property type="evidence" value="ECO:0007669"/>
    <property type="project" value="UniProtKB-KW"/>
</dbReference>
<evidence type="ECO:0000256" key="5">
    <source>
        <dbReference type="ARBA" id="ARBA00022525"/>
    </source>
</evidence>
<feature type="transmembrane region" description="Helical" evidence="16">
    <location>
        <begin position="12"/>
        <end position="31"/>
    </location>
</feature>
<evidence type="ECO:0000256" key="10">
    <source>
        <dbReference type="ARBA" id="ARBA00023277"/>
    </source>
</evidence>
<dbReference type="SUPFAM" id="SSF49785">
    <property type="entry name" value="Galactose-binding domain-like"/>
    <property type="match status" value="2"/>
</dbReference>
<dbReference type="InterPro" id="IPR008979">
    <property type="entry name" value="Galactose-bd-like_sf"/>
</dbReference>
<dbReference type="GO" id="GO:0005886">
    <property type="term" value="C:plasma membrane"/>
    <property type="evidence" value="ECO:0007669"/>
    <property type="project" value="UniProtKB-SubCell"/>
</dbReference>
<evidence type="ECO:0000256" key="1">
    <source>
        <dbReference type="ARBA" id="ARBA00004191"/>
    </source>
</evidence>
<keyword evidence="16" id="KW-1133">Transmembrane helix</keyword>
<dbReference type="Proteomes" id="UP000521676">
    <property type="component" value="Unassembled WGS sequence"/>
</dbReference>
<evidence type="ECO:0000256" key="2">
    <source>
        <dbReference type="ARBA" id="ARBA00004236"/>
    </source>
</evidence>
<reference evidence="17 19" key="1">
    <citation type="submission" date="2020-06" db="EMBL/GenBank/DDBJ databases">
        <title>Anoxygenic phototrophic Chloroflexota member uses a Type I reaction center.</title>
        <authorList>
            <person name="Tsuji J.M."/>
            <person name="Shaw N.A."/>
            <person name="Nagashima S."/>
            <person name="Venkiteswaran J."/>
            <person name="Schiff S.L."/>
            <person name="Hanada S."/>
            <person name="Tank M."/>
            <person name="Neufeld J.D."/>
        </authorList>
    </citation>
    <scope>NUCLEOTIDE SEQUENCE [LARGE SCALE GENOMIC DNA]</scope>
    <source>
        <strain evidence="17">L227-S17</strain>
    </source>
</reference>
<dbReference type="EMBL" id="JACATZ010000001">
    <property type="protein sequence ID" value="NWJ46794.1"/>
    <property type="molecule type" value="Genomic_DNA"/>
</dbReference>
<reference evidence="18" key="2">
    <citation type="journal article" date="2024" name="Nature">
        <title>Anoxygenic phototroph of the Chloroflexota uses a type I reaction centre.</title>
        <authorList>
            <person name="Tsuji J.M."/>
            <person name="Shaw N.A."/>
            <person name="Nagashima S."/>
            <person name="Venkiteswaran J.J."/>
            <person name="Schiff S.L."/>
            <person name="Watanabe T."/>
            <person name="Fukui M."/>
            <person name="Hanada S."/>
            <person name="Tank M."/>
            <person name="Neufeld J.D."/>
        </authorList>
    </citation>
    <scope>NUCLEOTIDE SEQUENCE</scope>
    <source>
        <strain evidence="18">L227-S17</strain>
        <plasmid evidence="18 20">unnamed1</plasmid>
    </source>
</reference>
<keyword evidence="9" id="KW-0325">Glycoprotein</keyword>
<comment type="function">
    <text evidence="13">Glucanases play a role in cell expansion during growth, in cell-cell fusion during mating, and in spore release during sporulation. This enzyme may be involved in beta-glucan degradation. Active on laminarin and lichenan.</text>
</comment>
<keyword evidence="10" id="KW-0119">Carbohydrate metabolism</keyword>
<keyword evidence="12" id="KW-0624">Polysaccharide degradation</keyword>
<keyword evidence="6" id="KW-0732">Signal</keyword>
<evidence type="ECO:0000313" key="19">
    <source>
        <dbReference type="Proteomes" id="UP000521676"/>
    </source>
</evidence>
<keyword evidence="8 16" id="KW-0472">Membrane</keyword>
<proteinExistence type="predicted"/>
<dbReference type="Proteomes" id="UP001431572">
    <property type="component" value="Plasmid unnamed1"/>
</dbReference>
<evidence type="ECO:0000313" key="17">
    <source>
        <dbReference type="EMBL" id="NWJ46794.1"/>
    </source>
</evidence>
<organism evidence="17 19">
    <name type="scientific">Candidatus Chlorohelix allophototropha</name>
    <dbReference type="NCBI Taxonomy" id="3003348"/>
    <lineage>
        <taxon>Bacteria</taxon>
        <taxon>Bacillati</taxon>
        <taxon>Chloroflexota</taxon>
        <taxon>Chloroflexia</taxon>
        <taxon>Candidatus Chloroheliales</taxon>
        <taxon>Candidatus Chloroheliaceae</taxon>
        <taxon>Candidatus Chlorohelix</taxon>
    </lineage>
</organism>
<evidence type="ECO:0000256" key="16">
    <source>
        <dbReference type="SAM" id="Phobius"/>
    </source>
</evidence>
<keyword evidence="4" id="KW-0134">Cell wall</keyword>
<dbReference type="PANTHER" id="PTHR16631">
    <property type="entry name" value="GLUCAN 1,3-BETA-GLUCOSIDASE"/>
    <property type="match status" value="1"/>
</dbReference>
<keyword evidence="3" id="KW-1003">Cell membrane</keyword>
<accession>A0A8T7M3Y7</accession>
<evidence type="ECO:0000256" key="4">
    <source>
        <dbReference type="ARBA" id="ARBA00022512"/>
    </source>
</evidence>
<dbReference type="InterPro" id="IPR017853">
    <property type="entry name" value="GH"/>
</dbReference>
<dbReference type="InterPro" id="IPR050732">
    <property type="entry name" value="Beta-glucan_modifiers"/>
</dbReference>
<dbReference type="EMBL" id="CP128401">
    <property type="protein sequence ID" value="WJW70221.1"/>
    <property type="molecule type" value="Genomic_DNA"/>
</dbReference>
<evidence type="ECO:0000256" key="3">
    <source>
        <dbReference type="ARBA" id="ARBA00022475"/>
    </source>
</evidence>
<keyword evidence="7 18" id="KW-0378">Hydrolase</keyword>
<evidence type="ECO:0000313" key="18">
    <source>
        <dbReference type="EMBL" id="WJW70221.1"/>
    </source>
</evidence>
<dbReference type="GO" id="GO:0071555">
    <property type="term" value="P:cell wall organization"/>
    <property type="evidence" value="ECO:0007669"/>
    <property type="project" value="UniProtKB-KW"/>
</dbReference>
<evidence type="ECO:0000256" key="9">
    <source>
        <dbReference type="ARBA" id="ARBA00023180"/>
    </source>
</evidence>
<dbReference type="InterPro" id="IPR000490">
    <property type="entry name" value="Glyco_hydro_17"/>
</dbReference>
<evidence type="ECO:0000256" key="8">
    <source>
        <dbReference type="ARBA" id="ARBA00023136"/>
    </source>
</evidence>
<keyword evidence="5" id="KW-0964">Secreted</keyword>
<protein>
    <recommendedName>
        <fullName evidence="15">Endo-1,3-beta-glucanase btgC</fullName>
    </recommendedName>
    <alternativeName>
        <fullName evidence="14">Laminarinase btgC</fullName>
    </alternativeName>
</protein>
<keyword evidence="16" id="KW-0812">Transmembrane</keyword>
<sequence length="1115" mass="124345">MGDLVKAWVVQKSFWLISSSILALLGLTFFLNTDAASSQLGQLVSVLPDKLTFSGHVINRANAGGACAASWLASMPEGSIILGANPNSCNPSDWNGGTASGEIILPDVYAPTVYVMTLSWPDKESKGLHSPYKNREADIYFDGQLLWSKRTVEPIIANEYYAAAHEPIKTTVVVKQSGKHSLRITVPANTAWDLASITFTAYAYPKSVRGIGYSPFRDCQYPGGMELPTSKNIEEDLYRLINTSNAIRTYASTGINQKVPAIANSLGLPVYAGAWIDQKPNDDTEVQALINLAKTNKLAGVIVGNEFYLRNNAKGEKKDEINYLLQYINQVKQALKGLGIPLMTAEIESIQFDFKDINDFNPQINSLYRPILDQVDMVMVHIYPFWTSLPIDGAAEFTVKRYKAIQQLIEHEYPGQNKRVVIGETGWPSSGEPQDKAVPSPENQRRFMLEFMTLAEQAGVDYMYFDTFDELWKVEEPGRVGQNWGYSYTDRSAKHPFWGILLPAGELGYSAITAPPPVSFLNKNTNLAISNQLATAKNKPLNIYTEWLAETATFIPSGYMGDIDSINMYSCDRSDPHSGEMAVRASFNPDGMLGWAGVYWQNPENNWGTLKGGVDLSWANKVTFWAKGAIGGEKVQFFAGGIGSDADPYNDSLRQPRTTGFIELTNTWQQYTIELQNADLSRVVGGFGWTTNKCASPQGATFFLDDIKYEYDPAVSMILPPPNVFSIYTDSNARENHFYASGWMGDGATPGQLSFSECSTNNSYRGLTSIKVSYTPGKLGWSGIYWQEPADNWGDTNGGYDLSKATRLSFWARSDTPGAKITVLVGGIGYQTTDMGETDCSKPIKPHPDSLCPPIKQEVSLSSNWQKYTVDVEFSNRDMYKLIGGFGWTANQPITFYLDDIIYELKTSNQLILPENVNCFSETAYCTSGGIRSYWEQNGGLPVFGFPVTTTHFETNSDTKLSYVTQWFERNRFEYHPENQSPYDILLGRLGDEQLKIKRIDWQKEPKDSGPQNNCIWFVETHLNVCDQVAGMGFKSYWQSHGLEFDGKPGASYQESLALFGYPLTQPKVEINSSGDKVLTQWFERARFEWHPDKPAQFKVLLGLLGNESTRQAKN</sequence>
<dbReference type="Gene3D" id="2.60.120.430">
    <property type="entry name" value="Galactose-binding lectin"/>
    <property type="match status" value="2"/>
</dbReference>
<comment type="subcellular location">
    <subcellularLocation>
        <location evidence="2">Cell membrane</location>
    </subcellularLocation>
    <subcellularLocation>
        <location evidence="1">Secreted</location>
        <location evidence="1">Cell wall</location>
    </subcellularLocation>
</comment>
<dbReference type="PANTHER" id="PTHR16631:SF17">
    <property type="entry name" value="GLUCAN ENDO-1,3-BETA-GLUCOSIDASE BTGC"/>
    <property type="match status" value="1"/>
</dbReference>
<dbReference type="Pfam" id="PF00332">
    <property type="entry name" value="Glyco_hydro_17"/>
    <property type="match status" value="1"/>
</dbReference>
<evidence type="ECO:0000256" key="13">
    <source>
        <dbReference type="ARBA" id="ARBA00037649"/>
    </source>
</evidence>
<evidence type="ECO:0000256" key="14">
    <source>
        <dbReference type="ARBA" id="ARBA00042373"/>
    </source>
</evidence>
<dbReference type="RefSeq" id="WP_341472097.1">
    <property type="nucleotide sequence ID" value="NZ_CP128401.1"/>
</dbReference>
<evidence type="ECO:0000256" key="12">
    <source>
        <dbReference type="ARBA" id="ARBA00023326"/>
    </source>
</evidence>
<keyword evidence="20" id="KW-1185">Reference proteome</keyword>
<keyword evidence="18" id="KW-0614">Plasmid</keyword>
<evidence type="ECO:0000313" key="20">
    <source>
        <dbReference type="Proteomes" id="UP001431572"/>
    </source>
</evidence>
<gene>
    <name evidence="17" type="ORF">HXX08_13025</name>
    <name evidence="18" type="ORF">OZ401_004740</name>
</gene>
<dbReference type="SUPFAM" id="SSF51445">
    <property type="entry name" value="(Trans)glycosidases"/>
    <property type="match status" value="1"/>
</dbReference>
<dbReference type="Gene3D" id="3.20.20.80">
    <property type="entry name" value="Glycosidases"/>
    <property type="match status" value="1"/>
</dbReference>
<evidence type="ECO:0000256" key="11">
    <source>
        <dbReference type="ARBA" id="ARBA00023316"/>
    </source>
</evidence>
<dbReference type="AlphaFoldDB" id="A0A8T7M3Y7"/>
<evidence type="ECO:0000256" key="6">
    <source>
        <dbReference type="ARBA" id="ARBA00022729"/>
    </source>
</evidence>